<keyword evidence="4 6" id="KW-1133">Transmembrane helix</keyword>
<protein>
    <submittedName>
        <fullName evidence="8">Vacuolar iron transporter 1</fullName>
    </submittedName>
</protein>
<comment type="subcellular location">
    <subcellularLocation>
        <location evidence="1">Endomembrane system</location>
        <topology evidence="1">Multi-pass membrane protein</topology>
    </subcellularLocation>
</comment>
<evidence type="ECO:0000256" key="4">
    <source>
        <dbReference type="ARBA" id="ARBA00022989"/>
    </source>
</evidence>
<comment type="similarity">
    <text evidence="2">Belongs to the CCC1 family.</text>
</comment>
<feature type="transmembrane region" description="Helical" evidence="6">
    <location>
        <begin position="259"/>
        <end position="277"/>
    </location>
</feature>
<reference evidence="8" key="1">
    <citation type="submission" date="2025-08" db="UniProtKB">
        <authorList>
            <consortium name="RefSeq"/>
        </authorList>
    </citation>
    <scope>IDENTIFICATION</scope>
</reference>
<feature type="transmembrane region" description="Helical" evidence="6">
    <location>
        <begin position="226"/>
        <end position="247"/>
    </location>
</feature>
<dbReference type="GO" id="GO:0005384">
    <property type="term" value="F:manganese ion transmembrane transporter activity"/>
    <property type="evidence" value="ECO:0007669"/>
    <property type="project" value="InterPro"/>
</dbReference>
<dbReference type="GO" id="GO:0030026">
    <property type="term" value="P:intracellular manganese ion homeostasis"/>
    <property type="evidence" value="ECO:0007669"/>
    <property type="project" value="InterPro"/>
</dbReference>
<proteinExistence type="inferred from homology"/>
<dbReference type="RefSeq" id="XP_026191806.1">
    <property type="nucleotide sequence ID" value="XM_026336021.1"/>
</dbReference>
<evidence type="ECO:0000256" key="6">
    <source>
        <dbReference type="SAM" id="Phobius"/>
    </source>
</evidence>
<sequence>MKQDKSLPLLQDPGAIEAANFATNQLPCCEGASVPFRDLQKARLAFRTKDIDATRAAHQQRNLHNHEQNGYDELSGVHREAHKTTSSEYLKAVVFGGLDGIVTIFAIVAGCVGANLHPSKVVIIGIGNLLADAISMGFGEFVSSAAEEDFVKSEREREEWEIENCPDEEKQEMIEIYRDRYGFTEEDADSLVRISFKYREFFVRHMMVEELGLMPVEGPSPIRRGAVMFTAFSTFGLLPLAGFVAWITMSGTSTDSRLAFVMACAVSGVALFILGFLKGRFVNQSSLKSGLLMILNGTCAGTVAYTVGASLEVCLQLSVGEVFCLKSCEQQSPRSEDYLRRPRAFCVPTVFKCTLLRAPVITFLG</sequence>
<evidence type="ECO:0000256" key="3">
    <source>
        <dbReference type="ARBA" id="ARBA00022692"/>
    </source>
</evidence>
<evidence type="ECO:0000313" key="8">
    <source>
        <dbReference type="RefSeq" id="XP_026191806.1"/>
    </source>
</evidence>
<keyword evidence="5 6" id="KW-0472">Membrane</keyword>
<evidence type="ECO:0000313" key="7">
    <source>
        <dbReference type="Proteomes" id="UP000515125"/>
    </source>
</evidence>
<dbReference type="GeneID" id="34621794"/>
<dbReference type="InterPro" id="IPR008217">
    <property type="entry name" value="Ccc1_fam"/>
</dbReference>
<name>A0A6P6RVB9_9EIME</name>
<evidence type="ECO:0000256" key="1">
    <source>
        <dbReference type="ARBA" id="ARBA00004127"/>
    </source>
</evidence>
<accession>A0A6P6RVB9</accession>
<dbReference type="OrthoDB" id="73465at2759"/>
<feature type="transmembrane region" description="Helical" evidence="6">
    <location>
        <begin position="289"/>
        <end position="308"/>
    </location>
</feature>
<dbReference type="CDD" id="cd02434">
    <property type="entry name" value="Nodulin-21_like_3"/>
    <property type="match status" value="1"/>
</dbReference>
<feature type="transmembrane region" description="Helical" evidence="6">
    <location>
        <begin position="92"/>
        <end position="116"/>
    </location>
</feature>
<keyword evidence="7" id="KW-1185">Reference proteome</keyword>
<evidence type="ECO:0000256" key="2">
    <source>
        <dbReference type="ARBA" id="ARBA00007049"/>
    </source>
</evidence>
<dbReference type="AlphaFoldDB" id="A0A6P6RVB9"/>
<gene>
    <name evidence="8" type="primary">LOC34621794</name>
</gene>
<evidence type="ECO:0000256" key="5">
    <source>
        <dbReference type="ARBA" id="ARBA00023136"/>
    </source>
</evidence>
<organism evidence="7 8">
    <name type="scientific">Cyclospora cayetanensis</name>
    <dbReference type="NCBI Taxonomy" id="88456"/>
    <lineage>
        <taxon>Eukaryota</taxon>
        <taxon>Sar</taxon>
        <taxon>Alveolata</taxon>
        <taxon>Apicomplexa</taxon>
        <taxon>Conoidasida</taxon>
        <taxon>Coccidia</taxon>
        <taxon>Eucoccidiorida</taxon>
        <taxon>Eimeriorina</taxon>
        <taxon>Eimeriidae</taxon>
        <taxon>Cyclospora</taxon>
    </lineage>
</organism>
<dbReference type="Proteomes" id="UP000515125">
    <property type="component" value="Unplaced"/>
</dbReference>
<dbReference type="PANTHER" id="PTHR31851">
    <property type="entry name" value="FE(2+)/MN(2+) TRANSPORTER PCL1"/>
    <property type="match status" value="1"/>
</dbReference>
<keyword evidence="3 6" id="KW-0812">Transmembrane</keyword>
<dbReference type="GO" id="GO:0012505">
    <property type="term" value="C:endomembrane system"/>
    <property type="evidence" value="ECO:0007669"/>
    <property type="project" value="UniProtKB-SubCell"/>
</dbReference>
<dbReference type="Pfam" id="PF01988">
    <property type="entry name" value="VIT1"/>
    <property type="match status" value="1"/>
</dbReference>